<dbReference type="STRING" id="913774.A0A0C3CIR9"/>
<reference evidence="1 2" key="1">
    <citation type="submission" date="2014-04" db="EMBL/GenBank/DDBJ databases">
        <authorList>
            <consortium name="DOE Joint Genome Institute"/>
            <person name="Kuo A."/>
            <person name="Martino E."/>
            <person name="Perotto S."/>
            <person name="Kohler A."/>
            <person name="Nagy L.G."/>
            <person name="Floudas D."/>
            <person name="Copeland A."/>
            <person name="Barry K.W."/>
            <person name="Cichocki N."/>
            <person name="Veneault-Fourrey C."/>
            <person name="LaButti K."/>
            <person name="Lindquist E.A."/>
            <person name="Lipzen A."/>
            <person name="Lundell T."/>
            <person name="Morin E."/>
            <person name="Murat C."/>
            <person name="Sun H."/>
            <person name="Tunlid A."/>
            <person name="Henrissat B."/>
            <person name="Grigoriev I.V."/>
            <person name="Hibbett D.S."/>
            <person name="Martin F."/>
            <person name="Nordberg H.P."/>
            <person name="Cantor M.N."/>
            <person name="Hua S.X."/>
        </authorList>
    </citation>
    <scope>NUCLEOTIDE SEQUENCE [LARGE SCALE GENOMIC DNA]</scope>
    <source>
        <strain evidence="1 2">Zn</strain>
    </source>
</reference>
<dbReference type="EMBL" id="KN832879">
    <property type="protein sequence ID" value="KIM98923.1"/>
    <property type="molecule type" value="Genomic_DNA"/>
</dbReference>
<evidence type="ECO:0008006" key="3">
    <source>
        <dbReference type="Google" id="ProtNLM"/>
    </source>
</evidence>
<dbReference type="OrthoDB" id="4788824at2759"/>
<dbReference type="InParanoid" id="A0A0C3CIR9"/>
<dbReference type="HOGENOM" id="CLU_430848_0_0_1"/>
<organism evidence="1 2">
    <name type="scientific">Oidiodendron maius (strain Zn)</name>
    <dbReference type="NCBI Taxonomy" id="913774"/>
    <lineage>
        <taxon>Eukaryota</taxon>
        <taxon>Fungi</taxon>
        <taxon>Dikarya</taxon>
        <taxon>Ascomycota</taxon>
        <taxon>Pezizomycotina</taxon>
        <taxon>Leotiomycetes</taxon>
        <taxon>Leotiomycetes incertae sedis</taxon>
        <taxon>Myxotrichaceae</taxon>
        <taxon>Oidiodendron</taxon>
    </lineage>
</organism>
<accession>A0A0C3CIR9</accession>
<proteinExistence type="predicted"/>
<reference evidence="2" key="2">
    <citation type="submission" date="2015-01" db="EMBL/GenBank/DDBJ databases">
        <title>Evolutionary Origins and Diversification of the Mycorrhizal Mutualists.</title>
        <authorList>
            <consortium name="DOE Joint Genome Institute"/>
            <consortium name="Mycorrhizal Genomics Consortium"/>
            <person name="Kohler A."/>
            <person name="Kuo A."/>
            <person name="Nagy L.G."/>
            <person name="Floudas D."/>
            <person name="Copeland A."/>
            <person name="Barry K.W."/>
            <person name="Cichocki N."/>
            <person name="Veneault-Fourrey C."/>
            <person name="LaButti K."/>
            <person name="Lindquist E.A."/>
            <person name="Lipzen A."/>
            <person name="Lundell T."/>
            <person name="Morin E."/>
            <person name="Murat C."/>
            <person name="Riley R."/>
            <person name="Ohm R."/>
            <person name="Sun H."/>
            <person name="Tunlid A."/>
            <person name="Henrissat B."/>
            <person name="Grigoriev I.V."/>
            <person name="Hibbett D.S."/>
            <person name="Martin F."/>
        </authorList>
    </citation>
    <scope>NUCLEOTIDE SEQUENCE [LARGE SCALE GENOMIC DNA]</scope>
    <source>
        <strain evidence="2">Zn</strain>
    </source>
</reference>
<evidence type="ECO:0000313" key="1">
    <source>
        <dbReference type="EMBL" id="KIM98923.1"/>
    </source>
</evidence>
<evidence type="ECO:0000313" key="2">
    <source>
        <dbReference type="Proteomes" id="UP000054321"/>
    </source>
</evidence>
<keyword evidence="2" id="KW-1185">Reference proteome</keyword>
<dbReference type="AlphaFoldDB" id="A0A0C3CIR9"/>
<protein>
    <recommendedName>
        <fullName evidence="3">GIY-YIG domain-containing protein</fullName>
    </recommendedName>
</protein>
<dbReference type="Proteomes" id="UP000054321">
    <property type="component" value="Unassembled WGS sequence"/>
</dbReference>
<name>A0A0C3CIR9_OIDMZ</name>
<sequence length="680" mass="76750">MAEMIAISIKEDWTPPPSSINCWAVKKGDLGWAREHANQSGWAQVQILDANRMTKVVAGQSSCYIPERIITYGALQCSPKIQFRPVRLSSYEVPMFKDSESLLSRAMEALLRRICIEKTLVVENGANAYEIGEIQNDIIGIPHQTKHILQSGQFSFEQLWNLPPITNQHPGAGIYLILYYNVVTTNTGVMQHGVYIGKTAHFGNRKVRHTNRISNPPQSGGCGVHHYKIASQASDYKFIVLAQFLDWLPQLSLNLLIAEHCFVSLLDTWNPLVLIPTDNTTKIRGSNDVQSAIAFSSLARDTFQKIGWPGLTSFHGCNWKTPITEGAKFDATPWTSMLVPDTAEYVPKNNPHGLPPTRMRVFYQQPTRTVQSSQKSQSTMVMLLRNQKENSPSITVTIPKATGITRGTTVQIVCEVMLDGTEHPFPWARFPAIGPFSGWEMINSLGIRVVWQDTKGNWLTCPCQMKYFFDKVNNLAGGAYCNLPETDFLQTAYLRVTTLLDALMNIQYQPSIPKWKQRSRVLHIANEHYDHLNQTLRVSSMPTLQLPTPALRSMRENWEALKEGYPGIAIGPRPKDIFLTIREDYNDRTPNENLRTLCDVCYIHRFVKNDLVHGKKMTSDQMHDAEASLYLHSNIIQKGWQSLGFLPECSYPIMSIPNPRPVSYLSEPVVADVETEGDSE</sequence>
<gene>
    <name evidence="1" type="ORF">OIDMADRAFT_181409</name>
</gene>